<dbReference type="InterPro" id="IPR001932">
    <property type="entry name" value="PPM-type_phosphatase-like_dom"/>
</dbReference>
<comment type="caution">
    <text evidence="5">The sequence shown here is derived from an EMBL/GenBank/DDBJ whole genome shotgun (WGS) entry which is preliminary data.</text>
</comment>
<dbReference type="SUPFAM" id="SSF81606">
    <property type="entry name" value="PP2C-like"/>
    <property type="match status" value="1"/>
</dbReference>
<dbReference type="InterPro" id="IPR029016">
    <property type="entry name" value="GAF-like_dom_sf"/>
</dbReference>
<evidence type="ECO:0000256" key="2">
    <source>
        <dbReference type="SAM" id="Phobius"/>
    </source>
</evidence>
<dbReference type="SUPFAM" id="SSF55781">
    <property type="entry name" value="GAF domain-like"/>
    <property type="match status" value="1"/>
</dbReference>
<dbReference type="InterPro" id="IPR003018">
    <property type="entry name" value="GAF"/>
</dbReference>
<feature type="domain" description="GAF" evidence="3">
    <location>
        <begin position="153"/>
        <end position="318"/>
    </location>
</feature>
<dbReference type="AlphaFoldDB" id="A0A9D9HFZ6"/>
<evidence type="ECO:0000259" key="4">
    <source>
        <dbReference type="SMART" id="SM00331"/>
    </source>
</evidence>
<dbReference type="Gene3D" id="3.30.450.40">
    <property type="match status" value="1"/>
</dbReference>
<feature type="domain" description="PPM-type phosphatase" evidence="4">
    <location>
        <begin position="345"/>
        <end position="562"/>
    </location>
</feature>
<evidence type="ECO:0000256" key="1">
    <source>
        <dbReference type="ARBA" id="ARBA00022801"/>
    </source>
</evidence>
<dbReference type="Pfam" id="PF13185">
    <property type="entry name" value="GAF_2"/>
    <property type="match status" value="1"/>
</dbReference>
<feature type="transmembrane region" description="Helical" evidence="2">
    <location>
        <begin position="64"/>
        <end position="83"/>
    </location>
</feature>
<evidence type="ECO:0000313" key="6">
    <source>
        <dbReference type="Proteomes" id="UP000823616"/>
    </source>
</evidence>
<accession>A0A9D9HFZ6</accession>
<reference evidence="5" key="2">
    <citation type="journal article" date="2021" name="PeerJ">
        <title>Extensive microbial diversity within the chicken gut microbiome revealed by metagenomics and culture.</title>
        <authorList>
            <person name="Gilroy R."/>
            <person name="Ravi A."/>
            <person name="Getino M."/>
            <person name="Pursley I."/>
            <person name="Horton D.L."/>
            <person name="Alikhan N.F."/>
            <person name="Baker D."/>
            <person name="Gharbi K."/>
            <person name="Hall N."/>
            <person name="Watson M."/>
            <person name="Adriaenssens E.M."/>
            <person name="Foster-Nyarko E."/>
            <person name="Jarju S."/>
            <person name="Secka A."/>
            <person name="Antonio M."/>
            <person name="Oren A."/>
            <person name="Chaudhuri R.R."/>
            <person name="La Ragione R."/>
            <person name="Hildebrand F."/>
            <person name="Pallen M.J."/>
        </authorList>
    </citation>
    <scope>NUCLEOTIDE SEQUENCE</scope>
    <source>
        <strain evidence="5">B3-4054</strain>
    </source>
</reference>
<sequence length="564" mass="60738">MKTLDFLTVAFSALAIAASAAAAGLFVQRKSQKGEPPSSIIFAVLSFCFLAVGCLGYLFSGAAVVLPVTVFLAVLCLILHVSAESPAVRRADPAAADSGEALFSVPEAETPAMDGDFFPDTGEEPEENTEDALLQIGQEFISHISESMTGGVNLDKLLDFANQTLIRTTKADGGVVFLVDDFEDILNAKAFSGQFPPPYKLPDDLPHKPIRVETSFRYVQLPFKDNLFGEAAVSAEAVLIPDGTADPRVYVNGPEDFLKPGSYIIAPLSIKGKVVGIAGLARLPGNPAFTETEFRTAKTLANYAGAAINNVYCIQEILEHADLERGAEIAAEIQNTLQPKRLPDLPEVGFGFFFQPTKGICGDYCDVILARRDRIALIMADVAGKGMLSSMVMISLRAILHLVTNTTKDAATILDWVNKGITGKINVDHYATLTYVSYSADTHELEYANAGHQPMLLWRSAEKKIERIHQNSDPIGVERTSAYSEIKLTVEPGDIIILYTDGLVEALNAEGVQYGVGGLSKVVAENEDAPAKDIAAAVKHDLKNFLGSATMHDDQSLLVMKIKN</sequence>
<dbReference type="EMBL" id="JADIMS010000031">
    <property type="protein sequence ID" value="MBO8449821.1"/>
    <property type="molecule type" value="Genomic_DNA"/>
</dbReference>
<keyword evidence="2" id="KW-0812">Transmembrane</keyword>
<dbReference type="PANTHER" id="PTHR43156">
    <property type="entry name" value="STAGE II SPORULATION PROTEIN E-RELATED"/>
    <property type="match status" value="1"/>
</dbReference>
<keyword evidence="2" id="KW-0472">Membrane</keyword>
<dbReference type="SMART" id="SM00331">
    <property type="entry name" value="PP2C_SIG"/>
    <property type="match status" value="1"/>
</dbReference>
<dbReference type="GO" id="GO:0016791">
    <property type="term" value="F:phosphatase activity"/>
    <property type="evidence" value="ECO:0007669"/>
    <property type="project" value="TreeGrafter"/>
</dbReference>
<feature type="transmembrane region" description="Helical" evidence="2">
    <location>
        <begin position="6"/>
        <end position="27"/>
    </location>
</feature>
<keyword evidence="2" id="KW-1133">Transmembrane helix</keyword>
<dbReference type="Gene3D" id="3.60.40.10">
    <property type="entry name" value="PPM-type phosphatase domain"/>
    <property type="match status" value="1"/>
</dbReference>
<organism evidence="5 6">
    <name type="scientific">Candidatus Avitreponema avistercoris</name>
    <dbReference type="NCBI Taxonomy" id="2840705"/>
    <lineage>
        <taxon>Bacteria</taxon>
        <taxon>Pseudomonadati</taxon>
        <taxon>Spirochaetota</taxon>
        <taxon>Spirochaetia</taxon>
        <taxon>Spirochaetales</taxon>
        <taxon>Candidatus Avitreponema</taxon>
    </lineage>
</organism>
<name>A0A9D9HFZ6_9SPIR</name>
<evidence type="ECO:0000259" key="3">
    <source>
        <dbReference type="SMART" id="SM00065"/>
    </source>
</evidence>
<dbReference type="InterPro" id="IPR052016">
    <property type="entry name" value="Bact_Sigma-Reg"/>
</dbReference>
<reference evidence="5" key="1">
    <citation type="submission" date="2020-10" db="EMBL/GenBank/DDBJ databases">
        <authorList>
            <person name="Gilroy R."/>
        </authorList>
    </citation>
    <scope>NUCLEOTIDE SEQUENCE</scope>
    <source>
        <strain evidence="5">B3-4054</strain>
    </source>
</reference>
<feature type="transmembrane region" description="Helical" evidence="2">
    <location>
        <begin position="39"/>
        <end position="58"/>
    </location>
</feature>
<dbReference type="PANTHER" id="PTHR43156:SF2">
    <property type="entry name" value="STAGE II SPORULATION PROTEIN E"/>
    <property type="match status" value="1"/>
</dbReference>
<dbReference type="Proteomes" id="UP000823616">
    <property type="component" value="Unassembled WGS sequence"/>
</dbReference>
<dbReference type="SMART" id="SM00065">
    <property type="entry name" value="GAF"/>
    <property type="match status" value="1"/>
</dbReference>
<evidence type="ECO:0000313" key="5">
    <source>
        <dbReference type="EMBL" id="MBO8449821.1"/>
    </source>
</evidence>
<proteinExistence type="predicted"/>
<dbReference type="InterPro" id="IPR036457">
    <property type="entry name" value="PPM-type-like_dom_sf"/>
</dbReference>
<protein>
    <submittedName>
        <fullName evidence="5">SpoIIE family protein phosphatase</fullName>
    </submittedName>
</protein>
<dbReference type="Pfam" id="PF07228">
    <property type="entry name" value="SpoIIE"/>
    <property type="match status" value="1"/>
</dbReference>
<keyword evidence="1" id="KW-0378">Hydrolase</keyword>
<gene>
    <name evidence="5" type="ORF">IAA96_01795</name>
</gene>